<feature type="domain" description="BSD" evidence="2">
    <location>
        <begin position="180"/>
        <end position="232"/>
    </location>
</feature>
<reference evidence="4" key="2">
    <citation type="submission" date="2022-03" db="EMBL/GenBank/DDBJ databases">
        <title>Draft title - Genomic analysis of global carrot germplasm unveils the trajectory of domestication and the origin of high carotenoid orange carrot.</title>
        <authorList>
            <person name="Iorizzo M."/>
            <person name="Ellison S."/>
            <person name="Senalik D."/>
            <person name="Macko-Podgorni A."/>
            <person name="Grzebelus D."/>
            <person name="Bostan H."/>
            <person name="Rolling W."/>
            <person name="Curaba J."/>
            <person name="Simon P."/>
        </authorList>
    </citation>
    <scope>NUCLEOTIDE SEQUENCE</scope>
    <source>
        <tissue evidence="4">Leaf</tissue>
    </source>
</reference>
<evidence type="ECO:0000313" key="5">
    <source>
        <dbReference type="Proteomes" id="UP000077755"/>
    </source>
</evidence>
<dbReference type="Proteomes" id="UP000077755">
    <property type="component" value="Chromosome 7"/>
</dbReference>
<dbReference type="SUPFAM" id="SSF140383">
    <property type="entry name" value="BSD domain-like"/>
    <property type="match status" value="1"/>
</dbReference>
<dbReference type="InterPro" id="IPR005607">
    <property type="entry name" value="BSD_dom"/>
</dbReference>
<proteinExistence type="predicted"/>
<name>A0A164UDD2_DAUCS</name>
<accession>A0A164UDD2</accession>
<dbReference type="PROSITE" id="PS50858">
    <property type="entry name" value="BSD"/>
    <property type="match status" value="1"/>
</dbReference>
<gene>
    <name evidence="3" type="ORF">DCAR_025819</name>
    <name evidence="4" type="ORF">DCAR_0729671</name>
</gene>
<dbReference type="EMBL" id="CP093349">
    <property type="protein sequence ID" value="WOH10206.1"/>
    <property type="molecule type" value="Genomic_DNA"/>
</dbReference>
<sequence>MASWFARTIASTLDLDEPEQPKQPQNDDVNQPEDLSDESPPLSPNRSVKEDLSELTKTVTRQFWGVASFLAPPATSNSDPPTDDLEGSEIIPGIRSDFAEIGGRFRSGISKLTDNVASVSEITSKMASNFLQLGDDEEEERQQGDDGAVGVTDVVVDFVKDITVHPDTWLDFPLPDHEDDQDFDMSDAQQEHALAVEQLVPRLAVLRMELCPGYMSEAWFWKIYFILLHPRLDPHDAEVLSTPQILEARALLAHNIKKPTNANPEQDWSSRGASYVKDSTNLQDEEHLSASSTVALESVPIETSAVAVEFPVATVPESETEKHPITSTEIEIVDKSVIEEENVKQNKDQNLRSTSASDIVENNDEDDADEWLKEESSGTGGSKGTTIPLDNDDDDDVSFSDLEEDEGDAAS</sequence>
<organism evidence="3">
    <name type="scientific">Daucus carota subsp. sativus</name>
    <name type="common">Carrot</name>
    <dbReference type="NCBI Taxonomy" id="79200"/>
    <lineage>
        <taxon>Eukaryota</taxon>
        <taxon>Viridiplantae</taxon>
        <taxon>Streptophyta</taxon>
        <taxon>Embryophyta</taxon>
        <taxon>Tracheophyta</taxon>
        <taxon>Spermatophyta</taxon>
        <taxon>Magnoliopsida</taxon>
        <taxon>eudicotyledons</taxon>
        <taxon>Gunneridae</taxon>
        <taxon>Pentapetalae</taxon>
        <taxon>asterids</taxon>
        <taxon>campanulids</taxon>
        <taxon>Apiales</taxon>
        <taxon>Apiaceae</taxon>
        <taxon>Apioideae</taxon>
        <taxon>Scandiceae</taxon>
        <taxon>Daucinae</taxon>
        <taxon>Daucus</taxon>
        <taxon>Daucus sect. Daucus</taxon>
    </lineage>
</organism>
<evidence type="ECO:0000259" key="2">
    <source>
        <dbReference type="PROSITE" id="PS50858"/>
    </source>
</evidence>
<feature type="region of interest" description="Disordered" evidence="1">
    <location>
        <begin position="343"/>
        <end position="411"/>
    </location>
</feature>
<feature type="region of interest" description="Disordered" evidence="1">
    <location>
        <begin position="1"/>
        <end position="54"/>
    </location>
</feature>
<dbReference type="AlphaFoldDB" id="A0A164UDD2"/>
<dbReference type="SMART" id="SM00751">
    <property type="entry name" value="BSD"/>
    <property type="match status" value="1"/>
</dbReference>
<dbReference type="OMA" id="HPDTWLD"/>
<reference evidence="3" key="1">
    <citation type="journal article" date="2016" name="Nat. Genet.">
        <title>A high-quality carrot genome assembly provides new insights into carotenoid accumulation and asterid genome evolution.</title>
        <authorList>
            <person name="Iorizzo M."/>
            <person name="Ellison S."/>
            <person name="Senalik D."/>
            <person name="Zeng P."/>
            <person name="Satapoomin P."/>
            <person name="Huang J."/>
            <person name="Bowman M."/>
            <person name="Iovene M."/>
            <person name="Sanseverino W."/>
            <person name="Cavagnaro P."/>
            <person name="Yildiz M."/>
            <person name="Macko-Podgorni A."/>
            <person name="Moranska E."/>
            <person name="Grzebelus E."/>
            <person name="Grzebelus D."/>
            <person name="Ashrafi H."/>
            <person name="Zheng Z."/>
            <person name="Cheng S."/>
            <person name="Spooner D."/>
            <person name="Van Deynze A."/>
            <person name="Simon P."/>
        </authorList>
    </citation>
    <scope>NUCLEOTIDE SEQUENCE [LARGE SCALE GENOMIC DNA]</scope>
    <source>
        <tissue evidence="3">Leaf</tissue>
    </source>
</reference>
<evidence type="ECO:0000256" key="1">
    <source>
        <dbReference type="SAM" id="MobiDB-lite"/>
    </source>
</evidence>
<dbReference type="PANTHER" id="PTHR31923">
    <property type="entry name" value="BSD DOMAIN-CONTAINING PROTEIN"/>
    <property type="match status" value="1"/>
</dbReference>
<dbReference type="Gramene" id="KZM88744">
    <property type="protein sequence ID" value="KZM88744"/>
    <property type="gene ID" value="DCAR_025819"/>
</dbReference>
<dbReference type="PANTHER" id="PTHR31923:SF4">
    <property type="entry name" value="BSD DOMAIN-CONTAINING PROTEIN"/>
    <property type="match status" value="1"/>
</dbReference>
<evidence type="ECO:0000313" key="4">
    <source>
        <dbReference type="EMBL" id="WOH10206.1"/>
    </source>
</evidence>
<dbReference type="Gene3D" id="1.10.3970.10">
    <property type="entry name" value="BSD domain"/>
    <property type="match status" value="1"/>
</dbReference>
<evidence type="ECO:0000313" key="3">
    <source>
        <dbReference type="EMBL" id="KZM88744.1"/>
    </source>
</evidence>
<dbReference type="Pfam" id="PF03909">
    <property type="entry name" value="BSD"/>
    <property type="match status" value="1"/>
</dbReference>
<keyword evidence="5" id="KW-1185">Reference proteome</keyword>
<dbReference type="EMBL" id="LNRQ01000007">
    <property type="protein sequence ID" value="KZM88744.1"/>
    <property type="molecule type" value="Genomic_DNA"/>
</dbReference>
<feature type="compositionally biased region" description="Acidic residues" evidence="1">
    <location>
        <begin position="390"/>
        <end position="411"/>
    </location>
</feature>
<dbReference type="KEGG" id="dcr:108196477"/>
<dbReference type="OrthoDB" id="2021158at2759"/>
<dbReference type="InterPro" id="IPR035925">
    <property type="entry name" value="BSD_dom_sf"/>
</dbReference>
<protein>
    <recommendedName>
        <fullName evidence="2">BSD domain-containing protein</fullName>
    </recommendedName>
</protein>